<proteinExistence type="predicted"/>
<name>A0AAQ4EZH1_AMBAM</name>
<accession>A0AAQ4EZH1</accession>
<evidence type="ECO:0000313" key="1">
    <source>
        <dbReference type="EMBL" id="KAK8779932.1"/>
    </source>
</evidence>
<dbReference type="Proteomes" id="UP001321473">
    <property type="component" value="Unassembled WGS sequence"/>
</dbReference>
<evidence type="ECO:0000313" key="2">
    <source>
        <dbReference type="Proteomes" id="UP001321473"/>
    </source>
</evidence>
<organism evidence="1 2">
    <name type="scientific">Amblyomma americanum</name>
    <name type="common">Lone star tick</name>
    <dbReference type="NCBI Taxonomy" id="6943"/>
    <lineage>
        <taxon>Eukaryota</taxon>
        <taxon>Metazoa</taxon>
        <taxon>Ecdysozoa</taxon>
        <taxon>Arthropoda</taxon>
        <taxon>Chelicerata</taxon>
        <taxon>Arachnida</taxon>
        <taxon>Acari</taxon>
        <taxon>Parasitiformes</taxon>
        <taxon>Ixodida</taxon>
        <taxon>Ixodoidea</taxon>
        <taxon>Ixodidae</taxon>
        <taxon>Amblyomminae</taxon>
        <taxon>Amblyomma</taxon>
    </lineage>
</organism>
<dbReference type="AlphaFoldDB" id="A0AAQ4EZH1"/>
<sequence length="119" mass="13767">MRAESRFLLERSVIRVLDTPQNTRDHGSYLFRGLYLHLFLTAQRQPNVEMLAVDQYHVCRVRGIQALTFVLSRGVAALFGCEHRGRTKEAAARFQAPFCVLCRAKGHHRGEYEEFRFGL</sequence>
<dbReference type="EMBL" id="JARKHS020009365">
    <property type="protein sequence ID" value="KAK8779932.1"/>
    <property type="molecule type" value="Genomic_DNA"/>
</dbReference>
<gene>
    <name evidence="1" type="ORF">V5799_018725</name>
</gene>
<reference evidence="1 2" key="1">
    <citation type="journal article" date="2023" name="Arcadia Sci">
        <title>De novo assembly of a long-read Amblyomma americanum tick genome.</title>
        <authorList>
            <person name="Chou S."/>
            <person name="Poskanzer K.E."/>
            <person name="Rollins M."/>
            <person name="Thuy-Boun P.S."/>
        </authorList>
    </citation>
    <scope>NUCLEOTIDE SEQUENCE [LARGE SCALE GENOMIC DNA]</scope>
    <source>
        <strain evidence="1">F_SG_1</strain>
        <tissue evidence="1">Salivary glands</tissue>
    </source>
</reference>
<comment type="caution">
    <text evidence="1">The sequence shown here is derived from an EMBL/GenBank/DDBJ whole genome shotgun (WGS) entry which is preliminary data.</text>
</comment>
<keyword evidence="2" id="KW-1185">Reference proteome</keyword>
<protein>
    <submittedName>
        <fullName evidence="1">Uncharacterized protein</fullName>
    </submittedName>
</protein>